<keyword evidence="1" id="KW-0378">Hydrolase</keyword>
<gene>
    <name evidence="1" type="ORF">STAS_00529</name>
</gene>
<comment type="caution">
    <text evidence="1">The sequence shown here is derived from an EMBL/GenBank/DDBJ whole genome shotgun (WGS) entry which is preliminary data.</text>
</comment>
<organism evidence="1 2">
    <name type="scientific">Striga asiatica</name>
    <name type="common">Asiatic witchweed</name>
    <name type="synonym">Buchnera asiatica</name>
    <dbReference type="NCBI Taxonomy" id="4170"/>
    <lineage>
        <taxon>Eukaryota</taxon>
        <taxon>Viridiplantae</taxon>
        <taxon>Streptophyta</taxon>
        <taxon>Embryophyta</taxon>
        <taxon>Tracheophyta</taxon>
        <taxon>Spermatophyta</taxon>
        <taxon>Magnoliopsida</taxon>
        <taxon>eudicotyledons</taxon>
        <taxon>Gunneridae</taxon>
        <taxon>Pentapetalae</taxon>
        <taxon>asterids</taxon>
        <taxon>lamiids</taxon>
        <taxon>Lamiales</taxon>
        <taxon>Orobanchaceae</taxon>
        <taxon>Buchnereae</taxon>
        <taxon>Striga</taxon>
    </lineage>
</organism>
<evidence type="ECO:0000313" key="1">
    <source>
        <dbReference type="EMBL" id="GER24983.1"/>
    </source>
</evidence>
<proteinExistence type="predicted"/>
<dbReference type="GO" id="GO:0004386">
    <property type="term" value="F:helicase activity"/>
    <property type="evidence" value="ECO:0007669"/>
    <property type="project" value="UniProtKB-KW"/>
</dbReference>
<dbReference type="AlphaFoldDB" id="A0A5A7NWX9"/>
<keyword evidence="1" id="KW-0067">ATP-binding</keyword>
<accession>A0A5A7NWX9</accession>
<keyword evidence="1" id="KW-0547">Nucleotide-binding</keyword>
<reference evidence="2" key="1">
    <citation type="journal article" date="2019" name="Curr. Biol.">
        <title>Genome Sequence of Striga asiatica Provides Insight into the Evolution of Plant Parasitism.</title>
        <authorList>
            <person name="Yoshida S."/>
            <person name="Kim S."/>
            <person name="Wafula E.K."/>
            <person name="Tanskanen J."/>
            <person name="Kim Y.M."/>
            <person name="Honaas L."/>
            <person name="Yang Z."/>
            <person name="Spallek T."/>
            <person name="Conn C.E."/>
            <person name="Ichihashi Y."/>
            <person name="Cheong K."/>
            <person name="Cui S."/>
            <person name="Der J.P."/>
            <person name="Gundlach H."/>
            <person name="Jiao Y."/>
            <person name="Hori C."/>
            <person name="Ishida J.K."/>
            <person name="Kasahara H."/>
            <person name="Kiba T."/>
            <person name="Kim M.S."/>
            <person name="Koo N."/>
            <person name="Laohavisit A."/>
            <person name="Lee Y.H."/>
            <person name="Lumba S."/>
            <person name="McCourt P."/>
            <person name="Mortimer J.C."/>
            <person name="Mutuku J.M."/>
            <person name="Nomura T."/>
            <person name="Sasaki-Sekimoto Y."/>
            <person name="Seto Y."/>
            <person name="Wang Y."/>
            <person name="Wakatake T."/>
            <person name="Sakakibara H."/>
            <person name="Demura T."/>
            <person name="Yamaguchi S."/>
            <person name="Yoneyama K."/>
            <person name="Manabe R.I."/>
            <person name="Nelson D.C."/>
            <person name="Schulman A.H."/>
            <person name="Timko M.P."/>
            <person name="dePamphilis C.W."/>
            <person name="Choi D."/>
            <person name="Shirasu K."/>
        </authorList>
    </citation>
    <scope>NUCLEOTIDE SEQUENCE [LARGE SCALE GENOMIC DNA]</scope>
    <source>
        <strain evidence="2">cv. UVA1</strain>
    </source>
</reference>
<keyword evidence="1" id="KW-0347">Helicase</keyword>
<sequence length="152" mass="17134">METAPKSMPSPLRISDTWAALDGLDRASMSWERAMSPPSDPLATNARFGRRLQEINEKKKDLMSGEDGPFEAEQVTAEDHPRLFRHRKVSEAAYRWLWKENPRDLTAGLRLGQSIKTMESRATAAMARRTAVYGGGCSRQMVQSFSKDTFGR</sequence>
<dbReference type="EMBL" id="BKCP01000001">
    <property type="protein sequence ID" value="GER24983.1"/>
    <property type="molecule type" value="Genomic_DNA"/>
</dbReference>
<evidence type="ECO:0000313" key="2">
    <source>
        <dbReference type="Proteomes" id="UP000325081"/>
    </source>
</evidence>
<name>A0A5A7NWX9_STRAF</name>
<keyword evidence="2" id="KW-1185">Reference proteome</keyword>
<protein>
    <submittedName>
        <fullName evidence="1">ATP-dependent RNA helicase HAS1</fullName>
    </submittedName>
</protein>
<dbReference type="Proteomes" id="UP000325081">
    <property type="component" value="Unassembled WGS sequence"/>
</dbReference>